<keyword evidence="2" id="KW-1185">Reference proteome</keyword>
<accession>A0A1I0VY28</accession>
<organism evidence="1 2">
    <name type="scientific">Clostridium frigidicarnis</name>
    <dbReference type="NCBI Taxonomy" id="84698"/>
    <lineage>
        <taxon>Bacteria</taxon>
        <taxon>Bacillati</taxon>
        <taxon>Bacillota</taxon>
        <taxon>Clostridia</taxon>
        <taxon>Eubacteriales</taxon>
        <taxon>Clostridiaceae</taxon>
        <taxon>Clostridium</taxon>
    </lineage>
</organism>
<evidence type="ECO:0000313" key="1">
    <source>
        <dbReference type="EMBL" id="SFA81108.1"/>
    </source>
</evidence>
<dbReference type="OrthoDB" id="996097at2"/>
<protein>
    <submittedName>
        <fullName evidence="1">Uncharacterized protein</fullName>
    </submittedName>
</protein>
<gene>
    <name evidence="1" type="ORF">SAMN04488528_1003108</name>
</gene>
<name>A0A1I0VY28_9CLOT</name>
<dbReference type="RefSeq" id="WP_090038655.1">
    <property type="nucleotide sequence ID" value="NZ_FOKI01000003.1"/>
</dbReference>
<dbReference type="AlphaFoldDB" id="A0A1I0VY28"/>
<reference evidence="1" key="1">
    <citation type="submission" date="2016-10" db="EMBL/GenBank/DDBJ databases">
        <authorList>
            <person name="de Groot N.N."/>
        </authorList>
    </citation>
    <scope>NUCLEOTIDE SEQUENCE [LARGE SCALE GENOMIC DNA]</scope>
    <source>
        <strain evidence="1">DSM 12271</strain>
    </source>
</reference>
<sequence>MRKYFKQLIIGFLLAAVLCMTAMYIIDPYQYFRQSTLYSPLFLIPQERNINPGLVKNFDYDSLIISNSTSENFTNKYLRNELKWNPLKICMSGSSSYEYSLIYDILKRENKDVKNIITTFDLFAYEKGATEAAKETPLYLYNDKKLDDIRYLLNLNILFNGLENIYDYNYRFKDERFKNRDYAYFTGDLYEFSKNVVVQNELENLKSDTLDPLNNPKENTIDMDYINKVMDNFNNHLLKYINENPNTKFYIVFPPYSILYFKDLQYKGNFENFIYIKNRVSEELLNHKNVSILDFQTDEGIVKNLDNYKDIVHYTYTVNNYMEKNINNSDYILTPTNYNEKISHLKNMVEKYKL</sequence>
<dbReference type="STRING" id="84698.SAMN04488528_1003108"/>
<evidence type="ECO:0000313" key="2">
    <source>
        <dbReference type="Proteomes" id="UP000198619"/>
    </source>
</evidence>
<dbReference type="Proteomes" id="UP000198619">
    <property type="component" value="Unassembled WGS sequence"/>
</dbReference>
<proteinExistence type="predicted"/>
<dbReference type="EMBL" id="FOKI01000003">
    <property type="protein sequence ID" value="SFA81108.1"/>
    <property type="molecule type" value="Genomic_DNA"/>
</dbReference>